<proteinExistence type="predicted"/>
<name>E4ZTX3_LEPMJ</name>
<dbReference type="OrthoDB" id="3793888at2759"/>
<dbReference type="OMA" id="ECIIVEN"/>
<dbReference type="HOGENOM" id="CLU_987187_0_0_1"/>
<dbReference type="InParanoid" id="E4ZTX3"/>
<dbReference type="Proteomes" id="UP000002668">
    <property type="component" value="Genome"/>
</dbReference>
<dbReference type="eggNOG" id="ENOG502T482">
    <property type="taxonomic scope" value="Eukaryota"/>
</dbReference>
<gene>
    <name evidence="1" type="ORF">LEMA_P116860.1</name>
</gene>
<evidence type="ECO:0000313" key="2">
    <source>
        <dbReference type="Proteomes" id="UP000002668"/>
    </source>
</evidence>
<dbReference type="EMBL" id="FP929125">
    <property type="protein sequence ID" value="CBX94683.1"/>
    <property type="molecule type" value="Genomic_DNA"/>
</dbReference>
<dbReference type="VEuPathDB" id="FungiDB:LEMA_P116860.1"/>
<reference evidence="2" key="1">
    <citation type="journal article" date="2011" name="Nat. Commun.">
        <title>Effector diversification within compartments of the Leptosphaeria maculans genome affected by Repeat-Induced Point mutations.</title>
        <authorList>
            <person name="Rouxel T."/>
            <person name="Grandaubert J."/>
            <person name="Hane J.K."/>
            <person name="Hoede C."/>
            <person name="van de Wouw A.P."/>
            <person name="Couloux A."/>
            <person name="Dominguez V."/>
            <person name="Anthouard V."/>
            <person name="Bally P."/>
            <person name="Bourras S."/>
            <person name="Cozijnsen A.J."/>
            <person name="Ciuffetti L.M."/>
            <person name="Degrave A."/>
            <person name="Dilmaghani A."/>
            <person name="Duret L."/>
            <person name="Fudal I."/>
            <person name="Goodwin S.B."/>
            <person name="Gout L."/>
            <person name="Glaser N."/>
            <person name="Linglin J."/>
            <person name="Kema G.H.J."/>
            <person name="Lapalu N."/>
            <person name="Lawrence C.B."/>
            <person name="May K."/>
            <person name="Meyer M."/>
            <person name="Ollivier B."/>
            <person name="Poulain J."/>
            <person name="Schoch C.L."/>
            <person name="Simon A."/>
            <person name="Spatafora J.W."/>
            <person name="Stachowiak A."/>
            <person name="Turgeon B.G."/>
            <person name="Tyler B.M."/>
            <person name="Vincent D."/>
            <person name="Weissenbach J."/>
            <person name="Amselem J."/>
            <person name="Quesneville H."/>
            <person name="Oliver R.P."/>
            <person name="Wincker P."/>
            <person name="Balesdent M.-H."/>
            <person name="Howlett B.J."/>
        </authorList>
    </citation>
    <scope>NUCLEOTIDE SEQUENCE [LARGE SCALE GENOMIC DNA]</scope>
    <source>
        <strain evidence="2">JN3 / isolate v23.1.3 / race Av1-4-5-6-7-8</strain>
    </source>
</reference>
<organism evidence="2">
    <name type="scientific">Leptosphaeria maculans (strain JN3 / isolate v23.1.3 / race Av1-4-5-6-7-8)</name>
    <name type="common">Blackleg fungus</name>
    <name type="synonym">Phoma lingam</name>
    <dbReference type="NCBI Taxonomy" id="985895"/>
    <lineage>
        <taxon>Eukaryota</taxon>
        <taxon>Fungi</taxon>
        <taxon>Dikarya</taxon>
        <taxon>Ascomycota</taxon>
        <taxon>Pezizomycotina</taxon>
        <taxon>Dothideomycetes</taxon>
        <taxon>Pleosporomycetidae</taxon>
        <taxon>Pleosporales</taxon>
        <taxon>Pleosporineae</taxon>
        <taxon>Leptosphaeriaceae</taxon>
        <taxon>Plenodomus</taxon>
        <taxon>Plenodomus lingam/Leptosphaeria maculans species complex</taxon>
    </lineage>
</organism>
<evidence type="ECO:0000313" key="1">
    <source>
        <dbReference type="EMBL" id="CBX94683.1"/>
    </source>
</evidence>
<accession>E4ZTX3</accession>
<keyword evidence="2" id="KW-1185">Reference proteome</keyword>
<dbReference type="AlphaFoldDB" id="E4ZTX3"/>
<protein>
    <submittedName>
        <fullName evidence="1">Uncharacterized protein</fullName>
    </submittedName>
</protein>
<sequence length="282" mass="32132">MPSGQIYVSDRTQSSLPSPLPSLLCYVDHDLMQTVALHNRPPHPAVEFPVCNTHWSAPILGSKIANTALWTPDASISAFLPLSPCKHWLHYRCFIARAYDPWNPYKNKFPVCNMQIYHWDGITVLTIATRTGFTLVDTNPHVHCITAHQLDYSFLPSADTAEYLSECIIVENLIRHVFFAYLGIRCKYADGSPDRQLPKSKWLRRSTQMGALLFGMLVVIKMTRFLVEGQGGILRTEAWRVFKDGGRYKSWRSEVICNQGYCGRAIGLAWNRCVKRVLFILI</sequence>